<feature type="compositionally biased region" description="Basic residues" evidence="1">
    <location>
        <begin position="414"/>
        <end position="424"/>
    </location>
</feature>
<evidence type="ECO:0000313" key="4">
    <source>
        <dbReference type="RefSeq" id="XP_028984023.1"/>
    </source>
</evidence>
<dbReference type="RefSeq" id="XP_028984022.1">
    <property type="nucleotide sequence ID" value="XM_029128189.3"/>
</dbReference>
<evidence type="ECO:0000256" key="1">
    <source>
        <dbReference type="SAM" id="MobiDB-lite"/>
    </source>
</evidence>
<dbReference type="OrthoDB" id="9991614at2759"/>
<dbReference type="SMART" id="SM00028">
    <property type="entry name" value="TPR"/>
    <property type="match status" value="7"/>
</dbReference>
<dbReference type="InterPro" id="IPR024812">
    <property type="entry name" value="TPR_24"/>
</dbReference>
<organism evidence="2 4">
    <name type="scientific">Betta splendens</name>
    <name type="common">Siamese fighting fish</name>
    <dbReference type="NCBI Taxonomy" id="158456"/>
    <lineage>
        <taxon>Eukaryota</taxon>
        <taxon>Metazoa</taxon>
        <taxon>Chordata</taxon>
        <taxon>Craniata</taxon>
        <taxon>Vertebrata</taxon>
        <taxon>Euteleostomi</taxon>
        <taxon>Actinopterygii</taxon>
        <taxon>Neopterygii</taxon>
        <taxon>Teleostei</taxon>
        <taxon>Neoteleostei</taxon>
        <taxon>Acanthomorphata</taxon>
        <taxon>Anabantaria</taxon>
        <taxon>Anabantiformes</taxon>
        <taxon>Anabantoidei</taxon>
        <taxon>Osphronemidae</taxon>
        <taxon>Betta</taxon>
    </lineage>
</organism>
<gene>
    <name evidence="3 4" type="primary">LOC114842572</name>
</gene>
<evidence type="ECO:0000313" key="2">
    <source>
        <dbReference type="Proteomes" id="UP000515150"/>
    </source>
</evidence>
<dbReference type="GeneID" id="114842572"/>
<proteinExistence type="predicted"/>
<dbReference type="GeneTree" id="ENSGT00940000166061"/>
<dbReference type="Pfam" id="PF13424">
    <property type="entry name" value="TPR_12"/>
    <property type="match status" value="2"/>
</dbReference>
<feature type="compositionally biased region" description="Basic residues" evidence="1">
    <location>
        <begin position="15"/>
        <end position="29"/>
    </location>
</feature>
<protein>
    <submittedName>
        <fullName evidence="3 4">Tetratricopeptide repeat protein 24</fullName>
    </submittedName>
</protein>
<reference evidence="3 4" key="1">
    <citation type="submission" date="2025-04" db="UniProtKB">
        <authorList>
            <consortium name="RefSeq"/>
        </authorList>
    </citation>
    <scope>IDENTIFICATION</scope>
</reference>
<feature type="compositionally biased region" description="Polar residues" evidence="1">
    <location>
        <begin position="437"/>
        <end position="447"/>
    </location>
</feature>
<dbReference type="KEGG" id="bspl:114842572"/>
<feature type="region of interest" description="Disordered" evidence="1">
    <location>
        <begin position="406"/>
        <end position="510"/>
    </location>
</feature>
<feature type="region of interest" description="Disordered" evidence="1">
    <location>
        <begin position="1"/>
        <end position="29"/>
    </location>
</feature>
<dbReference type="Proteomes" id="UP000515150">
    <property type="component" value="Chromosome 16"/>
</dbReference>
<dbReference type="InterPro" id="IPR019734">
    <property type="entry name" value="TPR_rpt"/>
</dbReference>
<sequence>MASDTSHPGEEDVKVRRKRKEHDVRRKKVSAPDIEVLTSAGHRALKDGQIEEALSWFKDALKNAQQLQDSRVLQACSFNLGAAYVEAGQPQRALDFLQKAAPGPKAKRIPDLQFNLALAHNALGQSQAAADYFLQAAHLYRSQGAGGSEGDACMEMGHCYTRTQDWSLAVQAFLRAADSYKVAAMLDSAASALKEAGSQMVQSEQFSYDDIVSVLAECLSLTDNIKDPRTLSELYLSVGVSYCWIRCFKEAVQCFQAALGPAAQCPPLLAKVLHNLGAALNSVGQFKSAVSYHRLAAGLYGSQGHRGNQARCFSNLAFAYSQLSEEEEAAESFIHALQGFRDTEDHLAQVQTCEALAECYLNQRKQHKAIQLYKEALSVLSHCKDNTDQVRDRLVEQLTAALQQNLPVSLQRPCPHRPRPHRPHPQSSPVGLHSRMSETSKSPSKPSDCQPAEQNKEEAGSKEEPKGQWDVGGANDGAEFRTSAPQLQRSGQSDQQQLSEPLLPHTTNTSGEVWLDTEDPVSNSQTLLAPPIIKGDIIKTSQWRSRFCSLM</sequence>
<keyword evidence="2" id="KW-1185">Reference proteome</keyword>
<feature type="compositionally biased region" description="Low complexity" evidence="1">
    <location>
        <begin position="486"/>
        <end position="499"/>
    </location>
</feature>
<dbReference type="Gene3D" id="1.25.40.10">
    <property type="entry name" value="Tetratricopeptide repeat domain"/>
    <property type="match status" value="2"/>
</dbReference>
<dbReference type="PANTHER" id="PTHR47050:SF1">
    <property type="entry name" value="TETRATRICOPEPTIDE REPEAT PROTEIN 24-LIKE"/>
    <property type="match status" value="1"/>
</dbReference>
<dbReference type="PANTHER" id="PTHR47050">
    <property type="entry name" value="TETRATRICOPEPTIDE REPEAT PROTEIN 24"/>
    <property type="match status" value="1"/>
</dbReference>
<dbReference type="RefSeq" id="XP_028984023.1">
    <property type="nucleotide sequence ID" value="XM_029128190.3"/>
</dbReference>
<dbReference type="AlphaFoldDB" id="A0A6P7KN82"/>
<accession>A0A6P7KN82</accession>
<dbReference type="InterPro" id="IPR011990">
    <property type="entry name" value="TPR-like_helical_dom_sf"/>
</dbReference>
<dbReference type="SUPFAM" id="SSF48452">
    <property type="entry name" value="TPR-like"/>
    <property type="match status" value="2"/>
</dbReference>
<name>A0A6P7KN82_BETSP</name>
<evidence type="ECO:0000313" key="3">
    <source>
        <dbReference type="RefSeq" id="XP_028984022.1"/>
    </source>
</evidence>
<feature type="compositionally biased region" description="Basic and acidic residues" evidence="1">
    <location>
        <begin position="454"/>
        <end position="467"/>
    </location>
</feature>